<dbReference type="SUPFAM" id="SSF117281">
    <property type="entry name" value="Kelch motif"/>
    <property type="match status" value="2"/>
</dbReference>
<keyword evidence="2" id="KW-0677">Repeat</keyword>
<protein>
    <recommendedName>
        <fullName evidence="6">Galactose oxidase</fullName>
    </recommendedName>
</protein>
<comment type="caution">
    <text evidence="4">The sequence shown here is derived from an EMBL/GenBank/DDBJ whole genome shotgun (WGS) entry which is preliminary data.</text>
</comment>
<dbReference type="AlphaFoldDB" id="A0A836C7F6"/>
<dbReference type="PANTHER" id="PTHR46093">
    <property type="entry name" value="ACYL-COA-BINDING DOMAIN-CONTAINING PROTEIN 5"/>
    <property type="match status" value="1"/>
</dbReference>
<feature type="compositionally biased region" description="Gly residues" evidence="3">
    <location>
        <begin position="265"/>
        <end position="275"/>
    </location>
</feature>
<gene>
    <name evidence="4" type="ORF">HYH03_000232</name>
</gene>
<feature type="region of interest" description="Disordered" evidence="3">
    <location>
        <begin position="237"/>
        <end position="275"/>
    </location>
</feature>
<dbReference type="Pfam" id="PF24681">
    <property type="entry name" value="Kelch_KLHDC2_KLHL20_DRC7"/>
    <property type="match status" value="1"/>
</dbReference>
<keyword evidence="1" id="KW-0880">Kelch repeat</keyword>
<evidence type="ECO:0000256" key="2">
    <source>
        <dbReference type="ARBA" id="ARBA00022737"/>
    </source>
</evidence>
<feature type="compositionally biased region" description="Low complexity" evidence="3">
    <location>
        <begin position="253"/>
        <end position="264"/>
    </location>
</feature>
<organism evidence="4 5">
    <name type="scientific">Edaphochlamys debaryana</name>
    <dbReference type="NCBI Taxonomy" id="47281"/>
    <lineage>
        <taxon>Eukaryota</taxon>
        <taxon>Viridiplantae</taxon>
        <taxon>Chlorophyta</taxon>
        <taxon>core chlorophytes</taxon>
        <taxon>Chlorophyceae</taxon>
        <taxon>CS clade</taxon>
        <taxon>Chlamydomonadales</taxon>
        <taxon>Chlamydomonadales incertae sedis</taxon>
        <taxon>Edaphochlamys</taxon>
    </lineage>
</organism>
<name>A0A836C7F6_9CHLO</name>
<dbReference type="PANTHER" id="PTHR46093:SF18">
    <property type="entry name" value="FIBRONECTIN TYPE-III DOMAIN-CONTAINING PROTEIN"/>
    <property type="match status" value="1"/>
</dbReference>
<reference evidence="4" key="1">
    <citation type="journal article" date="2020" name="bioRxiv">
        <title>Comparative genomics of Chlamydomonas.</title>
        <authorList>
            <person name="Craig R.J."/>
            <person name="Hasan A.R."/>
            <person name="Ness R.W."/>
            <person name="Keightley P.D."/>
        </authorList>
    </citation>
    <scope>NUCLEOTIDE SEQUENCE</scope>
    <source>
        <strain evidence="4">CCAP 11/70</strain>
    </source>
</reference>
<accession>A0A836C7F6</accession>
<proteinExistence type="predicted"/>
<keyword evidence="5" id="KW-1185">Reference proteome</keyword>
<dbReference type="InterPro" id="IPR015915">
    <property type="entry name" value="Kelch-typ_b-propeller"/>
</dbReference>
<sequence>MSPGGQWRLVKPEGLAPAPRGAHACVALGTKVLVFGGADRAPITFSDLWMLETADGKFEWTRISPILAAGCKMLPRSGATLTAVGGRVYLFGGTEPVSGLCFNELKVLDPATWTWSDVEAQGTLPPARHSHCAECLADTCMIVYGGAGYQGPMQDLWIYNSLQNAWTRPQLSGEQPVAREMHTGCMVDPTTLLVYGGRGGKDKVLCDAALFDAKAMKWTAIEPTPFSRCAHTSVVLPLPPPPAEGSAPSTSDGAQPSGSGQAQGSNGGGASAAGGGGAGGGGGCRVLVYGGYSGEAVEGDVLQLDPKTLEIELVRRGPRESDKGGTVPAVRFAHSAAVVPAPDAPTGYAVIVFGGVNPAEDLNDVAVWM</sequence>
<dbReference type="EMBL" id="JAEHOE010000001">
    <property type="protein sequence ID" value="KAG2501732.1"/>
    <property type="molecule type" value="Genomic_DNA"/>
</dbReference>
<evidence type="ECO:0000256" key="1">
    <source>
        <dbReference type="ARBA" id="ARBA00022441"/>
    </source>
</evidence>
<evidence type="ECO:0000313" key="4">
    <source>
        <dbReference type="EMBL" id="KAG2501732.1"/>
    </source>
</evidence>
<evidence type="ECO:0000313" key="5">
    <source>
        <dbReference type="Proteomes" id="UP000612055"/>
    </source>
</evidence>
<evidence type="ECO:0000256" key="3">
    <source>
        <dbReference type="SAM" id="MobiDB-lite"/>
    </source>
</evidence>
<dbReference type="Gene3D" id="2.120.10.80">
    <property type="entry name" value="Kelch-type beta propeller"/>
    <property type="match status" value="3"/>
</dbReference>
<dbReference type="OrthoDB" id="10251809at2759"/>
<evidence type="ECO:0008006" key="6">
    <source>
        <dbReference type="Google" id="ProtNLM"/>
    </source>
</evidence>
<dbReference type="Proteomes" id="UP000612055">
    <property type="component" value="Unassembled WGS sequence"/>
</dbReference>